<proteinExistence type="predicted"/>
<feature type="compositionally biased region" description="Low complexity" evidence="1">
    <location>
        <begin position="171"/>
        <end position="181"/>
    </location>
</feature>
<evidence type="ECO:0000313" key="4">
    <source>
        <dbReference type="Proteomes" id="UP000620124"/>
    </source>
</evidence>
<dbReference type="AlphaFoldDB" id="A0A8H6Y933"/>
<gene>
    <name evidence="3" type="ORF">MVEN_01068100</name>
</gene>
<sequence length="206" mass="21942">MSFSLDTGAHQGRFLYNPTSSEFLYNVPVVSLPSLPNTAHTLSISTDDSTSGSIFLFDYAVYTTEEGTPNAHASPGTSAGCVFGGIFLVLLVLALLRFRKQQQSKKAAPILPVVEPFPQSPAVASGSTTLRPPTDLSRNPSSVSPSTLVQQLQQVLDTAVSMRQTTAGERSPQSSSSGILSPVYGLENQYDTPPPIYQSRVSTSKS</sequence>
<feature type="region of interest" description="Disordered" evidence="1">
    <location>
        <begin position="163"/>
        <end position="206"/>
    </location>
</feature>
<keyword evidence="2" id="KW-0472">Membrane</keyword>
<organism evidence="3 4">
    <name type="scientific">Mycena venus</name>
    <dbReference type="NCBI Taxonomy" id="2733690"/>
    <lineage>
        <taxon>Eukaryota</taxon>
        <taxon>Fungi</taxon>
        <taxon>Dikarya</taxon>
        <taxon>Basidiomycota</taxon>
        <taxon>Agaricomycotina</taxon>
        <taxon>Agaricomycetes</taxon>
        <taxon>Agaricomycetidae</taxon>
        <taxon>Agaricales</taxon>
        <taxon>Marasmiineae</taxon>
        <taxon>Mycenaceae</taxon>
        <taxon>Mycena</taxon>
    </lineage>
</organism>
<comment type="caution">
    <text evidence="3">The sequence shown here is derived from an EMBL/GenBank/DDBJ whole genome shotgun (WGS) entry which is preliminary data.</text>
</comment>
<keyword evidence="2" id="KW-0812">Transmembrane</keyword>
<feature type="compositionally biased region" description="Polar residues" evidence="1">
    <location>
        <begin position="125"/>
        <end position="139"/>
    </location>
</feature>
<dbReference type="EMBL" id="JACAZI010000008">
    <property type="protein sequence ID" value="KAF7353825.1"/>
    <property type="molecule type" value="Genomic_DNA"/>
</dbReference>
<name>A0A8H6Y933_9AGAR</name>
<keyword evidence="2" id="KW-1133">Transmembrane helix</keyword>
<dbReference type="Proteomes" id="UP000620124">
    <property type="component" value="Unassembled WGS sequence"/>
</dbReference>
<keyword evidence="4" id="KW-1185">Reference proteome</keyword>
<evidence type="ECO:0000256" key="2">
    <source>
        <dbReference type="SAM" id="Phobius"/>
    </source>
</evidence>
<reference evidence="3" key="1">
    <citation type="submission" date="2020-05" db="EMBL/GenBank/DDBJ databases">
        <title>Mycena genomes resolve the evolution of fungal bioluminescence.</title>
        <authorList>
            <person name="Tsai I.J."/>
        </authorList>
    </citation>
    <scope>NUCLEOTIDE SEQUENCE</scope>
    <source>
        <strain evidence="3">CCC161011</strain>
    </source>
</reference>
<dbReference type="OrthoDB" id="2758521at2759"/>
<feature type="transmembrane region" description="Helical" evidence="2">
    <location>
        <begin position="77"/>
        <end position="96"/>
    </location>
</feature>
<evidence type="ECO:0000313" key="3">
    <source>
        <dbReference type="EMBL" id="KAF7353825.1"/>
    </source>
</evidence>
<protein>
    <submittedName>
        <fullName evidence="3">Uncharacterized protein</fullName>
    </submittedName>
</protein>
<evidence type="ECO:0000256" key="1">
    <source>
        <dbReference type="SAM" id="MobiDB-lite"/>
    </source>
</evidence>
<accession>A0A8H6Y933</accession>
<feature type="region of interest" description="Disordered" evidence="1">
    <location>
        <begin position="120"/>
        <end position="145"/>
    </location>
</feature>